<dbReference type="EMBL" id="JAVTXN010000090">
    <property type="protein sequence ID" value="MDT9610585.1"/>
    <property type="molecule type" value="Genomic_DNA"/>
</dbReference>
<name>A0AAW8WLP2_9LACO</name>
<dbReference type="GO" id="GO:0005524">
    <property type="term" value="F:ATP binding"/>
    <property type="evidence" value="ECO:0007669"/>
    <property type="project" value="UniProtKB-KW"/>
</dbReference>
<dbReference type="AlphaFoldDB" id="A0AAW8WLP2"/>
<dbReference type="Gene3D" id="3.30.950.30">
    <property type="entry name" value="Schlafen, AAA domain"/>
    <property type="match status" value="1"/>
</dbReference>
<dbReference type="InterPro" id="IPR038461">
    <property type="entry name" value="Schlafen_AlbA_2_dom_sf"/>
</dbReference>
<evidence type="ECO:0000313" key="1">
    <source>
        <dbReference type="EMBL" id="MDT9610585.1"/>
    </source>
</evidence>
<protein>
    <submittedName>
        <fullName evidence="1">ATP-binding protein</fullName>
    </submittedName>
</protein>
<reference evidence="1" key="1">
    <citation type="submission" date="2023-08" db="EMBL/GenBank/DDBJ databases">
        <title>Lactobacillus from the Female Urinary Tract.</title>
        <authorList>
            <person name="Stegman N."/>
            <person name="Jackson B."/>
            <person name="Steiling M."/>
            <person name="Sedano C."/>
            <person name="Wolfe A."/>
            <person name="Putonti C."/>
        </authorList>
    </citation>
    <scope>NUCLEOTIDE SEQUENCE</scope>
    <source>
        <strain evidence="1">UMB5661</strain>
    </source>
</reference>
<comment type="caution">
    <text evidence="1">The sequence shown here is derived from an EMBL/GenBank/DDBJ whole genome shotgun (WGS) entry which is preliminary data.</text>
</comment>
<proteinExistence type="predicted"/>
<sequence>MDFLNFKAITQTGNFKTPSENENIEYKEASWKLPKSFWETVSSFANTSGGIMRL</sequence>
<keyword evidence="1" id="KW-0547">Nucleotide-binding</keyword>
<dbReference type="Proteomes" id="UP001253287">
    <property type="component" value="Unassembled WGS sequence"/>
</dbReference>
<dbReference type="RefSeq" id="WP_005728397.1">
    <property type="nucleotide sequence ID" value="NZ_CAZZQD010000001.1"/>
</dbReference>
<evidence type="ECO:0000313" key="2">
    <source>
        <dbReference type="Proteomes" id="UP001253287"/>
    </source>
</evidence>
<gene>
    <name evidence="1" type="ORF">RON39_10835</name>
</gene>
<accession>A0AAW8WLP2</accession>
<organism evidence="1 2">
    <name type="scientific">Lactobacillus crispatus</name>
    <dbReference type="NCBI Taxonomy" id="47770"/>
    <lineage>
        <taxon>Bacteria</taxon>
        <taxon>Bacillati</taxon>
        <taxon>Bacillota</taxon>
        <taxon>Bacilli</taxon>
        <taxon>Lactobacillales</taxon>
        <taxon>Lactobacillaceae</taxon>
        <taxon>Lactobacillus</taxon>
    </lineage>
</organism>
<keyword evidence="1" id="KW-0067">ATP-binding</keyword>